<evidence type="ECO:0000256" key="1">
    <source>
        <dbReference type="ARBA" id="ARBA00004141"/>
    </source>
</evidence>
<dbReference type="InterPro" id="IPR027417">
    <property type="entry name" value="P-loop_NTPase"/>
</dbReference>
<reference evidence="11" key="1">
    <citation type="journal article" date="2020" name="Cell">
        <title>Large-Scale Comparative Analyses of Tick Genomes Elucidate Their Genetic Diversity and Vector Capacities.</title>
        <authorList>
            <consortium name="Tick Genome and Microbiome Consortium (TIGMIC)"/>
            <person name="Jia N."/>
            <person name="Wang J."/>
            <person name="Shi W."/>
            <person name="Du L."/>
            <person name="Sun Y."/>
            <person name="Zhan W."/>
            <person name="Jiang J.F."/>
            <person name="Wang Q."/>
            <person name="Zhang B."/>
            <person name="Ji P."/>
            <person name="Bell-Sakyi L."/>
            <person name="Cui X.M."/>
            <person name="Yuan T.T."/>
            <person name="Jiang B.G."/>
            <person name="Yang W.F."/>
            <person name="Lam T.T."/>
            <person name="Chang Q.C."/>
            <person name="Ding S.J."/>
            <person name="Wang X.J."/>
            <person name="Zhu J.G."/>
            <person name="Ruan X.D."/>
            <person name="Zhao L."/>
            <person name="Wei J.T."/>
            <person name="Ye R.Z."/>
            <person name="Que T.C."/>
            <person name="Du C.H."/>
            <person name="Zhou Y.H."/>
            <person name="Cheng J.X."/>
            <person name="Dai P.F."/>
            <person name="Guo W.B."/>
            <person name="Han X.H."/>
            <person name="Huang E.J."/>
            <person name="Li L.F."/>
            <person name="Wei W."/>
            <person name="Gao Y.C."/>
            <person name="Liu J.Z."/>
            <person name="Shao H.Z."/>
            <person name="Wang X."/>
            <person name="Wang C.C."/>
            <person name="Yang T.C."/>
            <person name="Huo Q.B."/>
            <person name="Li W."/>
            <person name="Chen H.Y."/>
            <person name="Chen S.E."/>
            <person name="Zhou L.G."/>
            <person name="Ni X.B."/>
            <person name="Tian J.H."/>
            <person name="Sheng Y."/>
            <person name="Liu T."/>
            <person name="Pan Y.S."/>
            <person name="Xia L.Y."/>
            <person name="Li J."/>
            <person name="Zhao F."/>
            <person name="Cao W.C."/>
        </authorList>
    </citation>
    <scope>NUCLEOTIDE SEQUENCE</scope>
    <source>
        <strain evidence="11">Rsan-2018</strain>
    </source>
</reference>
<feature type="transmembrane region" description="Helical" evidence="9">
    <location>
        <begin position="434"/>
        <end position="457"/>
    </location>
</feature>
<feature type="transmembrane region" description="Helical" evidence="9">
    <location>
        <begin position="477"/>
        <end position="502"/>
    </location>
</feature>
<dbReference type="PROSITE" id="PS50893">
    <property type="entry name" value="ABC_TRANSPORTER_2"/>
    <property type="match status" value="1"/>
</dbReference>
<dbReference type="InterPro" id="IPR003439">
    <property type="entry name" value="ABC_transporter-like_ATP-bd"/>
</dbReference>
<dbReference type="AlphaFoldDB" id="A0A9D4T437"/>
<dbReference type="GO" id="GO:0016887">
    <property type="term" value="F:ATP hydrolysis activity"/>
    <property type="evidence" value="ECO:0007669"/>
    <property type="project" value="InterPro"/>
</dbReference>
<gene>
    <name evidence="11" type="ORF">HPB52_009891</name>
</gene>
<dbReference type="Gene3D" id="3.40.50.300">
    <property type="entry name" value="P-loop containing nucleotide triphosphate hydrolases"/>
    <property type="match status" value="1"/>
</dbReference>
<evidence type="ECO:0000256" key="6">
    <source>
        <dbReference type="ARBA" id="ARBA00022840"/>
    </source>
</evidence>
<dbReference type="CDD" id="cd03213">
    <property type="entry name" value="ABCG_EPDR"/>
    <property type="match status" value="1"/>
</dbReference>
<dbReference type="Pfam" id="PF01061">
    <property type="entry name" value="ABC2_membrane"/>
    <property type="match status" value="1"/>
</dbReference>
<sequence>MHALPQWSERTLRVSCEDVCRWLMGSLNHRSAMEVSKLPDVAIEMKPQIVPAAVDDGPYGMDAPVAPTTITWMNLTYKVPEGKGTKQLLRNISGSLRPGEMTAIIGPSGAGKTTLLNVLAGFQTRSFQADLFVNGQPFKERSFRKLSSYVTSGEELLQHLTVRETVDAAAKLKLPPDVTYKQRSALVSRILKLWGLDTCENRQVKNLSTGQRKRVMLAQELVHSPPVLFLDEPTSGLDSSNALQCILTLKKFALKGHTVTCSIHQPSSRIFQLFDRLYVLADGYCIYHGAVRDLLPTLAANGLQCPAFYNPADFLIEVASGEYGDVKGDLVRYAERHSQVLPTNNGPKSMANGGGDLNEQHAVTAPLLKQEEHQLVTTAPCCVQMNVLLKRCYLSLIRNPMVFHLRLATNLLVGVCMGLLYYDIGGRADGFFNNATLVFFCAIFLTFTGMMPVVLNYPLEATVFTRERNNSWYTLKAYYLSKTIVELPFQVAYPTTFVAIVYWMTSQPPEMSRFVMFSFLSILLTLVAHSLGMFIGAFASMQVAIFLAPAVAIPMLLFSGFVVTLKAMPHYLHWISYVSFVRYAYEGCILSLYGYDRPELECGEQKDGSVPCLFTVPSEFVNFLGLNEVSVEVCAGALVGFVVVLNVATYVALKMRVKRTFLNR</sequence>
<dbReference type="GO" id="GO:0005886">
    <property type="term" value="C:plasma membrane"/>
    <property type="evidence" value="ECO:0007669"/>
    <property type="project" value="TreeGrafter"/>
</dbReference>
<name>A0A9D4T437_RHISA</name>
<evidence type="ECO:0000256" key="4">
    <source>
        <dbReference type="ARBA" id="ARBA00022692"/>
    </source>
</evidence>
<dbReference type="GO" id="GO:0005524">
    <property type="term" value="F:ATP binding"/>
    <property type="evidence" value="ECO:0007669"/>
    <property type="project" value="UniProtKB-KW"/>
</dbReference>
<keyword evidence="4 9" id="KW-0812">Transmembrane</keyword>
<feature type="transmembrane region" description="Helical" evidence="9">
    <location>
        <begin position="514"/>
        <end position="538"/>
    </location>
</feature>
<evidence type="ECO:0000313" key="11">
    <source>
        <dbReference type="EMBL" id="KAH7972241.1"/>
    </source>
</evidence>
<keyword evidence="12" id="KW-1185">Reference proteome</keyword>
<protein>
    <recommendedName>
        <fullName evidence="10">ABC transporter domain-containing protein</fullName>
    </recommendedName>
</protein>
<dbReference type="VEuPathDB" id="VectorBase:RSAN_054805"/>
<feature type="domain" description="ABC transporter" evidence="10">
    <location>
        <begin position="70"/>
        <end position="307"/>
    </location>
</feature>
<comment type="similarity">
    <text evidence="2">Belongs to the ABC transporter superfamily. ABCG family. Eye pigment precursor importer (TC 3.A.1.204) subfamily.</text>
</comment>
<dbReference type="InterPro" id="IPR003593">
    <property type="entry name" value="AAA+_ATPase"/>
</dbReference>
<reference evidence="11" key="2">
    <citation type="submission" date="2021-09" db="EMBL/GenBank/DDBJ databases">
        <authorList>
            <person name="Jia N."/>
            <person name="Wang J."/>
            <person name="Shi W."/>
            <person name="Du L."/>
            <person name="Sun Y."/>
            <person name="Zhan W."/>
            <person name="Jiang J."/>
            <person name="Wang Q."/>
            <person name="Zhang B."/>
            <person name="Ji P."/>
            <person name="Sakyi L.B."/>
            <person name="Cui X."/>
            <person name="Yuan T."/>
            <person name="Jiang B."/>
            <person name="Yang W."/>
            <person name="Lam T.T.-Y."/>
            <person name="Chang Q."/>
            <person name="Ding S."/>
            <person name="Wang X."/>
            <person name="Zhu J."/>
            <person name="Ruan X."/>
            <person name="Zhao L."/>
            <person name="Wei J."/>
            <person name="Que T."/>
            <person name="Du C."/>
            <person name="Cheng J."/>
            <person name="Dai P."/>
            <person name="Han X."/>
            <person name="Huang E."/>
            <person name="Gao Y."/>
            <person name="Liu J."/>
            <person name="Shao H."/>
            <person name="Ye R."/>
            <person name="Li L."/>
            <person name="Wei W."/>
            <person name="Wang X."/>
            <person name="Wang C."/>
            <person name="Huo Q."/>
            <person name="Li W."/>
            <person name="Guo W."/>
            <person name="Chen H."/>
            <person name="Chen S."/>
            <person name="Zhou L."/>
            <person name="Zhou L."/>
            <person name="Ni X."/>
            <person name="Tian J."/>
            <person name="Zhou Y."/>
            <person name="Sheng Y."/>
            <person name="Liu T."/>
            <person name="Pan Y."/>
            <person name="Xia L."/>
            <person name="Li J."/>
            <person name="Zhao F."/>
            <person name="Cao W."/>
        </authorList>
    </citation>
    <scope>NUCLEOTIDE SEQUENCE</scope>
    <source>
        <strain evidence="11">Rsan-2018</strain>
        <tissue evidence="11">Larvae</tissue>
    </source>
</reference>
<feature type="transmembrane region" description="Helical" evidence="9">
    <location>
        <begin position="544"/>
        <end position="565"/>
    </location>
</feature>
<dbReference type="Pfam" id="PF00005">
    <property type="entry name" value="ABC_tran"/>
    <property type="match status" value="1"/>
</dbReference>
<dbReference type="Pfam" id="PF19055">
    <property type="entry name" value="ABC2_membrane_7"/>
    <property type="match status" value="1"/>
</dbReference>
<dbReference type="PANTHER" id="PTHR48041:SF78">
    <property type="entry name" value="ABC TRANSPORTER EXPRESSED IN TRACHEA, ISOFORM A"/>
    <property type="match status" value="1"/>
</dbReference>
<keyword evidence="7 9" id="KW-1133">Transmembrane helix</keyword>
<evidence type="ECO:0000313" key="12">
    <source>
        <dbReference type="Proteomes" id="UP000821837"/>
    </source>
</evidence>
<feature type="transmembrane region" description="Helical" evidence="9">
    <location>
        <begin position="629"/>
        <end position="653"/>
    </location>
</feature>
<keyword evidence="3" id="KW-0813">Transport</keyword>
<dbReference type="Proteomes" id="UP000821837">
    <property type="component" value="Chromosome 11"/>
</dbReference>
<comment type="subcellular location">
    <subcellularLocation>
        <location evidence="1">Membrane</location>
        <topology evidence="1">Multi-pass membrane protein</topology>
    </subcellularLocation>
</comment>
<evidence type="ECO:0000259" key="10">
    <source>
        <dbReference type="PROSITE" id="PS50893"/>
    </source>
</evidence>
<proteinExistence type="inferred from homology"/>
<dbReference type="InterPro" id="IPR013525">
    <property type="entry name" value="ABC2_TM"/>
</dbReference>
<dbReference type="EMBL" id="JABSTV010001247">
    <property type="protein sequence ID" value="KAH7972241.1"/>
    <property type="molecule type" value="Genomic_DNA"/>
</dbReference>
<dbReference type="GO" id="GO:0140359">
    <property type="term" value="F:ABC-type transporter activity"/>
    <property type="evidence" value="ECO:0007669"/>
    <property type="project" value="InterPro"/>
</dbReference>
<evidence type="ECO:0000256" key="3">
    <source>
        <dbReference type="ARBA" id="ARBA00022448"/>
    </source>
</evidence>
<evidence type="ECO:0000256" key="7">
    <source>
        <dbReference type="ARBA" id="ARBA00022989"/>
    </source>
</evidence>
<keyword evidence="6" id="KW-0067">ATP-binding</keyword>
<dbReference type="PANTHER" id="PTHR48041">
    <property type="entry name" value="ABC TRANSPORTER G FAMILY MEMBER 28"/>
    <property type="match status" value="1"/>
</dbReference>
<keyword evidence="5" id="KW-0547">Nucleotide-binding</keyword>
<dbReference type="InterPro" id="IPR043926">
    <property type="entry name" value="ABCG_dom"/>
</dbReference>
<accession>A0A9D4T437</accession>
<evidence type="ECO:0000256" key="9">
    <source>
        <dbReference type="SAM" id="Phobius"/>
    </source>
</evidence>
<feature type="transmembrane region" description="Helical" evidence="9">
    <location>
        <begin position="401"/>
        <end position="422"/>
    </location>
</feature>
<evidence type="ECO:0000256" key="2">
    <source>
        <dbReference type="ARBA" id="ARBA00005814"/>
    </source>
</evidence>
<dbReference type="FunFam" id="3.40.50.300:FF:001077">
    <property type="entry name" value="Uncharacterized protein, isoform A"/>
    <property type="match status" value="1"/>
</dbReference>
<comment type="caution">
    <text evidence="11">The sequence shown here is derived from an EMBL/GenBank/DDBJ whole genome shotgun (WGS) entry which is preliminary data.</text>
</comment>
<dbReference type="SUPFAM" id="SSF52540">
    <property type="entry name" value="P-loop containing nucleoside triphosphate hydrolases"/>
    <property type="match status" value="1"/>
</dbReference>
<evidence type="ECO:0000256" key="5">
    <source>
        <dbReference type="ARBA" id="ARBA00022741"/>
    </source>
</evidence>
<organism evidence="11 12">
    <name type="scientific">Rhipicephalus sanguineus</name>
    <name type="common">Brown dog tick</name>
    <name type="synonym">Ixodes sanguineus</name>
    <dbReference type="NCBI Taxonomy" id="34632"/>
    <lineage>
        <taxon>Eukaryota</taxon>
        <taxon>Metazoa</taxon>
        <taxon>Ecdysozoa</taxon>
        <taxon>Arthropoda</taxon>
        <taxon>Chelicerata</taxon>
        <taxon>Arachnida</taxon>
        <taxon>Acari</taxon>
        <taxon>Parasitiformes</taxon>
        <taxon>Ixodida</taxon>
        <taxon>Ixodoidea</taxon>
        <taxon>Ixodidae</taxon>
        <taxon>Rhipicephalinae</taxon>
        <taxon>Rhipicephalus</taxon>
        <taxon>Rhipicephalus</taxon>
    </lineage>
</organism>
<dbReference type="InterPro" id="IPR050352">
    <property type="entry name" value="ABCG_transporters"/>
</dbReference>
<keyword evidence="8 9" id="KW-0472">Membrane</keyword>
<evidence type="ECO:0000256" key="8">
    <source>
        <dbReference type="ARBA" id="ARBA00023136"/>
    </source>
</evidence>
<dbReference type="SMART" id="SM00382">
    <property type="entry name" value="AAA"/>
    <property type="match status" value="1"/>
</dbReference>